<dbReference type="InterPro" id="IPR010380">
    <property type="entry name" value="DUF975"/>
</dbReference>
<feature type="transmembrane region" description="Helical" evidence="2">
    <location>
        <begin position="53"/>
        <end position="77"/>
    </location>
</feature>
<dbReference type="EMBL" id="JBBMEI010000002">
    <property type="protein sequence ID" value="MEQ2357000.1"/>
    <property type="molecule type" value="Genomic_DNA"/>
</dbReference>
<feature type="transmembrane region" description="Helical" evidence="2">
    <location>
        <begin position="191"/>
        <end position="219"/>
    </location>
</feature>
<gene>
    <name evidence="3" type="ORF">WMO75_01365</name>
</gene>
<dbReference type="Proteomes" id="UP001446032">
    <property type="component" value="Unassembled WGS sequence"/>
</dbReference>
<evidence type="ECO:0000313" key="3">
    <source>
        <dbReference type="EMBL" id="MEQ2357000.1"/>
    </source>
</evidence>
<dbReference type="PANTHER" id="PTHR40076:SF1">
    <property type="entry name" value="MEMBRANE PROTEIN"/>
    <property type="match status" value="1"/>
</dbReference>
<organism evidence="3 4">
    <name type="scientific">Blautia intestinihominis</name>
    <dbReference type="NCBI Taxonomy" id="3133152"/>
    <lineage>
        <taxon>Bacteria</taxon>
        <taxon>Bacillati</taxon>
        <taxon>Bacillota</taxon>
        <taxon>Clostridia</taxon>
        <taxon>Lachnospirales</taxon>
        <taxon>Lachnospiraceae</taxon>
        <taxon>Blautia</taxon>
    </lineage>
</organism>
<dbReference type="PANTHER" id="PTHR40076">
    <property type="entry name" value="MEMBRANE PROTEIN-RELATED"/>
    <property type="match status" value="1"/>
</dbReference>
<protein>
    <submittedName>
        <fullName evidence="3">DUF975 family protein</fullName>
    </submittedName>
</protein>
<feature type="region of interest" description="Disordered" evidence="1">
    <location>
        <begin position="243"/>
        <end position="262"/>
    </location>
</feature>
<evidence type="ECO:0000256" key="1">
    <source>
        <dbReference type="SAM" id="MobiDB-lite"/>
    </source>
</evidence>
<feature type="transmembrane region" description="Helical" evidence="2">
    <location>
        <begin position="143"/>
        <end position="170"/>
    </location>
</feature>
<reference evidence="3 4" key="1">
    <citation type="submission" date="2024-03" db="EMBL/GenBank/DDBJ databases">
        <title>Human intestinal bacterial collection.</title>
        <authorList>
            <person name="Pauvert C."/>
            <person name="Hitch T.C.A."/>
            <person name="Clavel T."/>
        </authorList>
    </citation>
    <scope>NUCLEOTIDE SEQUENCE [LARGE SCALE GENOMIC DNA]</scope>
    <source>
        <strain evidence="3 4">CLA-AA-H95</strain>
    </source>
</reference>
<keyword evidence="2" id="KW-0812">Transmembrane</keyword>
<keyword evidence="2" id="KW-1133">Transmembrane helix</keyword>
<feature type="transmembrane region" description="Helical" evidence="2">
    <location>
        <begin position="20"/>
        <end position="41"/>
    </location>
</feature>
<name>A0ABV1AGY9_9FIRM</name>
<evidence type="ECO:0000313" key="4">
    <source>
        <dbReference type="Proteomes" id="UP001446032"/>
    </source>
</evidence>
<sequence length="262" mass="29637">MKRNRKYWKTSAKAALRGNWIIAIAGMLAYMAVNFLGNVLSLELFPGNSMLEIAAGQIFVFVVSLIAMVFGTGYSYMMLNMSRGREFSLGNLLYMFHNQPDRVLIAAFVMALLNTVSQLPIYFAVYLTDPGSTIEAQMNWMQMIMGIMILSVVLNVLITVPLALSFYLLADNPEMGGVESLKQSMRLMKGHIWQYLMLQLSFAPLLIVSLLFMGIPLLWVLPYMEASETAFYRDILGEFDEPEKKEESFYKNTASDDYNAEA</sequence>
<proteinExistence type="predicted"/>
<feature type="transmembrane region" description="Helical" evidence="2">
    <location>
        <begin position="103"/>
        <end position="123"/>
    </location>
</feature>
<keyword evidence="2" id="KW-0472">Membrane</keyword>
<dbReference type="Pfam" id="PF06161">
    <property type="entry name" value="DUF975"/>
    <property type="match status" value="1"/>
</dbReference>
<evidence type="ECO:0000256" key="2">
    <source>
        <dbReference type="SAM" id="Phobius"/>
    </source>
</evidence>
<keyword evidence="4" id="KW-1185">Reference proteome</keyword>
<dbReference type="RefSeq" id="WP_022214036.1">
    <property type="nucleotide sequence ID" value="NZ_JBBMEI010000002.1"/>
</dbReference>
<accession>A0ABV1AGY9</accession>
<comment type="caution">
    <text evidence="3">The sequence shown here is derived from an EMBL/GenBank/DDBJ whole genome shotgun (WGS) entry which is preliminary data.</text>
</comment>